<feature type="domain" description="3-deoxy-D-manno-octulosonic-acid transferase N-terminal" evidence="10">
    <location>
        <begin position="42"/>
        <end position="216"/>
    </location>
</feature>
<dbReference type="Pfam" id="PF04413">
    <property type="entry name" value="Glycos_transf_N"/>
    <property type="match status" value="1"/>
</dbReference>
<keyword evidence="12" id="KW-1185">Reference proteome</keyword>
<dbReference type="InterPro" id="IPR039901">
    <property type="entry name" value="Kdotransferase"/>
</dbReference>
<comment type="catalytic activity">
    <reaction evidence="7 9">
        <text>lipid IVA (E. coli) + CMP-3-deoxy-beta-D-manno-octulosonate = alpha-Kdo-(2-&gt;6)-lipid IVA (E. coli) + CMP + H(+)</text>
        <dbReference type="Rhea" id="RHEA:28066"/>
        <dbReference type="ChEBI" id="CHEBI:15378"/>
        <dbReference type="ChEBI" id="CHEBI:58603"/>
        <dbReference type="ChEBI" id="CHEBI:60364"/>
        <dbReference type="ChEBI" id="CHEBI:60377"/>
        <dbReference type="ChEBI" id="CHEBI:85987"/>
        <dbReference type="EC" id="2.4.99.12"/>
    </reaction>
</comment>
<proteinExistence type="inferred from homology"/>
<organism evidence="11 12">
    <name type="scientific">Pseudorhodobacter antarcticus</name>
    <dbReference type="NCBI Taxonomy" id="1077947"/>
    <lineage>
        <taxon>Bacteria</taxon>
        <taxon>Pseudomonadati</taxon>
        <taxon>Pseudomonadota</taxon>
        <taxon>Alphaproteobacteria</taxon>
        <taxon>Rhodobacterales</taxon>
        <taxon>Paracoccaceae</taxon>
        <taxon>Pseudorhodobacter</taxon>
    </lineage>
</organism>
<comment type="subcellular location">
    <subcellularLocation>
        <location evidence="9">Cell membrane</location>
    </subcellularLocation>
</comment>
<keyword evidence="9" id="KW-0448">Lipopolysaccharide biosynthesis</keyword>
<comment type="pathway">
    <text evidence="2 9">Bacterial outer membrane biogenesis; LPS core biosynthesis.</text>
</comment>
<dbReference type="GO" id="GO:0043842">
    <property type="term" value="F:Kdo transferase activity"/>
    <property type="evidence" value="ECO:0007669"/>
    <property type="project" value="UniProtKB-EC"/>
</dbReference>
<evidence type="ECO:0000256" key="5">
    <source>
        <dbReference type="ARBA" id="ARBA00022679"/>
    </source>
</evidence>
<name>A0A1H8BSF1_9RHOB</name>
<keyword evidence="9" id="KW-0472">Membrane</keyword>
<protein>
    <recommendedName>
        <fullName evidence="4 9">3-deoxy-D-manno-octulosonic acid transferase</fullName>
        <shortName evidence="9">Kdo transferase</shortName>
        <ecNumber evidence="3 9">2.4.99.12</ecNumber>
    </recommendedName>
    <alternativeName>
        <fullName evidence="6 9">Lipid IV(A) 3-deoxy-D-manno-octulosonic acid transferase</fullName>
    </alternativeName>
</protein>
<dbReference type="Gene3D" id="3.40.50.2000">
    <property type="entry name" value="Glycogen Phosphorylase B"/>
    <property type="match status" value="1"/>
</dbReference>
<dbReference type="GO" id="GO:0005886">
    <property type="term" value="C:plasma membrane"/>
    <property type="evidence" value="ECO:0007669"/>
    <property type="project" value="UniProtKB-SubCell"/>
</dbReference>
<comment type="similarity">
    <text evidence="9">Belongs to the glycosyltransferase group 1 family.</text>
</comment>
<keyword evidence="9" id="KW-1003">Cell membrane</keyword>
<dbReference type="GO" id="GO:0009245">
    <property type="term" value="P:lipid A biosynthetic process"/>
    <property type="evidence" value="ECO:0007669"/>
    <property type="project" value="TreeGrafter"/>
</dbReference>
<dbReference type="PANTHER" id="PTHR42755:SF1">
    <property type="entry name" value="3-DEOXY-D-MANNO-OCTULOSONIC ACID TRANSFERASE, MITOCHONDRIAL-RELATED"/>
    <property type="match status" value="1"/>
</dbReference>
<dbReference type="UniPathway" id="UPA00958"/>
<dbReference type="RefSeq" id="WP_050520187.1">
    <property type="nucleotide sequence ID" value="NZ_FOCO01000003.1"/>
</dbReference>
<dbReference type="InterPro" id="IPR007507">
    <property type="entry name" value="Glycos_transf_N"/>
</dbReference>
<gene>
    <name evidence="11" type="ORF">SAMN05216227_1003132</name>
</gene>
<evidence type="ECO:0000259" key="10">
    <source>
        <dbReference type="Pfam" id="PF04413"/>
    </source>
</evidence>
<evidence type="ECO:0000256" key="2">
    <source>
        <dbReference type="ARBA" id="ARBA00004713"/>
    </source>
</evidence>
<evidence type="ECO:0000256" key="3">
    <source>
        <dbReference type="ARBA" id="ARBA00012621"/>
    </source>
</evidence>
<evidence type="ECO:0000256" key="1">
    <source>
        <dbReference type="ARBA" id="ARBA00003394"/>
    </source>
</evidence>
<comment type="function">
    <text evidence="1 9">Involved in lipopolysaccharide (LPS) biosynthesis. Catalyzes the transfer of 3-deoxy-D-manno-octulosonate (Kdo) residue(s) from CMP-Kdo to lipid IV(A), the tetraacyldisaccharide-1,4'-bisphosphate precursor of lipid A.</text>
</comment>
<sequence length="413" mass="44486">MAEARAPGVVLQLYRAAARVLGRVAPWHLQRRLARGREDGVRWREKLGQAGQARPAGPLVWLHGVGLGEVMALRGMIEAMGRADPAAHFLITSSARSSAEVLARNLPARTQHQYLPLDAPRFVARFLDHWRPDLSVWSDQEIWPVAVYEANRRRIPLAYLNARISGASLGKRKIIRPLYADLLTRFQLILAQDTRSAANLSALGAVGVGVMASMKAAAPPLSADPDAWAAVQAQFARRMVWVAASTHPQDEAVALAAQAALFAADPRWLLVLAPRDPARDLALAVPAAHRRAGDVLAGQPVYVADSFGELGLWYRCARAALIGGSFSAVEGHNPWEAACLGCAVLHGPKVANFTHDYAQLQAGQAARQVLDASQLVAALTDPDLAQMGLRGQSLVRRAAPLDALAAQVLGLRR</sequence>
<evidence type="ECO:0000256" key="7">
    <source>
        <dbReference type="ARBA" id="ARBA00049183"/>
    </source>
</evidence>
<dbReference type="Gene3D" id="3.40.50.11720">
    <property type="entry name" value="3-Deoxy-D-manno-octulosonic-acid transferase, N-terminal domain"/>
    <property type="match status" value="1"/>
</dbReference>
<dbReference type="AlphaFoldDB" id="A0A1H8BSF1"/>
<feature type="active site" description="Proton acceptor" evidence="8">
    <location>
        <position position="69"/>
    </location>
</feature>
<dbReference type="Proteomes" id="UP000183002">
    <property type="component" value="Unassembled WGS sequence"/>
</dbReference>
<evidence type="ECO:0000256" key="6">
    <source>
        <dbReference type="ARBA" id="ARBA00031445"/>
    </source>
</evidence>
<evidence type="ECO:0000256" key="4">
    <source>
        <dbReference type="ARBA" id="ARBA00019077"/>
    </source>
</evidence>
<dbReference type="STRING" id="1077947.SAMN05216227_1003132"/>
<keyword evidence="5 9" id="KW-0808">Transferase</keyword>
<dbReference type="EMBL" id="FOCO01000003">
    <property type="protein sequence ID" value="SEM85785.1"/>
    <property type="molecule type" value="Genomic_DNA"/>
</dbReference>
<evidence type="ECO:0000256" key="8">
    <source>
        <dbReference type="PIRSR" id="PIRSR639901-1"/>
    </source>
</evidence>
<reference evidence="11 12" key="1">
    <citation type="submission" date="2016-10" db="EMBL/GenBank/DDBJ databases">
        <authorList>
            <person name="de Groot N.N."/>
        </authorList>
    </citation>
    <scope>NUCLEOTIDE SEQUENCE [LARGE SCALE GENOMIC DNA]</scope>
    <source>
        <strain evidence="11 12">CGMCC 1.10836</strain>
    </source>
</reference>
<dbReference type="EC" id="2.4.99.12" evidence="3 9"/>
<evidence type="ECO:0000313" key="12">
    <source>
        <dbReference type="Proteomes" id="UP000183002"/>
    </source>
</evidence>
<dbReference type="GO" id="GO:0009244">
    <property type="term" value="P:lipopolysaccharide core region biosynthetic process"/>
    <property type="evidence" value="ECO:0007669"/>
    <property type="project" value="UniProtKB-UniRule"/>
</dbReference>
<dbReference type="PANTHER" id="PTHR42755">
    <property type="entry name" value="3-DEOXY-MANNO-OCTULOSONATE CYTIDYLYLTRANSFERASE"/>
    <property type="match status" value="1"/>
</dbReference>
<accession>A0A1H8BSF1</accession>
<evidence type="ECO:0000256" key="9">
    <source>
        <dbReference type="RuleBase" id="RU365103"/>
    </source>
</evidence>
<dbReference type="InterPro" id="IPR038107">
    <property type="entry name" value="Glycos_transf_N_sf"/>
</dbReference>
<dbReference type="OrthoDB" id="9789797at2"/>
<evidence type="ECO:0000313" key="11">
    <source>
        <dbReference type="EMBL" id="SEM85785.1"/>
    </source>
</evidence>